<evidence type="ECO:0000313" key="2">
    <source>
        <dbReference type="Proteomes" id="UP000254266"/>
    </source>
</evidence>
<protein>
    <submittedName>
        <fullName evidence="1">Uncharacterized protein</fullName>
    </submittedName>
</protein>
<organism evidence="1 2">
    <name type="scientific">endosymbiont of Galathealinum brachiosum</name>
    <dbReference type="NCBI Taxonomy" id="2200906"/>
    <lineage>
        <taxon>Bacteria</taxon>
        <taxon>Pseudomonadati</taxon>
        <taxon>Pseudomonadota</taxon>
        <taxon>Gammaproteobacteria</taxon>
        <taxon>sulfur-oxidizing symbionts</taxon>
    </lineage>
</organism>
<reference evidence="1 2" key="1">
    <citation type="journal article" date="2018" name="ISME J.">
        <title>Endosymbiont genomes yield clues of tubeworm success.</title>
        <authorList>
            <person name="Li Y."/>
            <person name="Liles M.R."/>
            <person name="Halanych K.M."/>
        </authorList>
    </citation>
    <scope>NUCLEOTIDE SEQUENCE [LARGE SCALE GENOMIC DNA]</scope>
    <source>
        <strain evidence="1">A1464</strain>
    </source>
</reference>
<dbReference type="AlphaFoldDB" id="A0A370D9C2"/>
<proteinExistence type="predicted"/>
<keyword evidence="2" id="KW-1185">Reference proteome</keyword>
<comment type="caution">
    <text evidence="1">The sequence shown here is derived from an EMBL/GenBank/DDBJ whole genome shotgun (WGS) entry which is preliminary data.</text>
</comment>
<gene>
    <name evidence="1" type="ORF">DIZ80_15550</name>
</gene>
<sequence length="551" mass="63901">MLLLSSGRFVDLSTNRAKFHALKNHGPAPYAGHKALYPLVDVIYRYCDENNNPKHGSTEHDYRYSGYTLKTIQQAKDWSIEEKAELACWITKDIQANTIETARRRLVNKQSQITAKHYTAPQRLYSLLTQRLQKLPLHRANTQQWISTINNMQKSGIRQEELVWSGLTCFLSKQNSEHILSKQEILNAINFKNIHIELSAEQIQGKDGGLGFKEVAQRMPHQAVYRAALKLDNSCHCILRYIDDTCNYRVGVVKTLNYDHHMSLNKYWFALDNYGRAIIDKNNSSLYYNNSEEAKTAANQHARDSLGIHSGTHFNTHYDHLTLFGGNHYREWIISLPDYPRTFFGAHYFDHNILAHIRTTIRRDNKGRKLLFIEEVQSDWHQNGRTHGYDTNYWGKVANAPFKKEWPALAAKLILIQASQNGFDGIAWPQGNIQETRYNKSLQAIKRHYDIEIPKSLNRLGKTFSCTVELTHIDTRDPWLNLVKKNNKWQVSDGSGKFQTKDKYHSRDEAMMVLHRHCKTIQLKVNSFIINKTLRRKIANHGLPLFGDMIE</sequence>
<name>A0A370D9C2_9GAMM</name>
<evidence type="ECO:0000313" key="1">
    <source>
        <dbReference type="EMBL" id="RDH81493.1"/>
    </source>
</evidence>
<dbReference type="Proteomes" id="UP000254266">
    <property type="component" value="Unassembled WGS sequence"/>
</dbReference>
<accession>A0A370D9C2</accession>
<dbReference type="EMBL" id="QFXC01000013">
    <property type="protein sequence ID" value="RDH81493.1"/>
    <property type="molecule type" value="Genomic_DNA"/>
</dbReference>